<dbReference type="Gene3D" id="2.30.220.10">
    <property type="entry name" value="f41 fragment of flagellin, C-terminal domain"/>
    <property type="match status" value="1"/>
</dbReference>
<dbReference type="InterPro" id="IPR001029">
    <property type="entry name" value="Flagellin_N"/>
</dbReference>
<evidence type="ECO:0000259" key="3">
    <source>
        <dbReference type="Pfam" id="PF00700"/>
    </source>
</evidence>
<name>A0A0F9WX64_9ZZZZ</name>
<dbReference type="PANTHER" id="PTHR42792">
    <property type="entry name" value="FLAGELLIN"/>
    <property type="match status" value="1"/>
</dbReference>
<feature type="domain" description="Flagellin C-terminal" evidence="3">
    <location>
        <begin position="549"/>
        <end position="633"/>
    </location>
</feature>
<dbReference type="PANTHER" id="PTHR42792:SF2">
    <property type="entry name" value="FLAGELLIN"/>
    <property type="match status" value="1"/>
</dbReference>
<dbReference type="InterPro" id="IPR046358">
    <property type="entry name" value="Flagellin_C"/>
</dbReference>
<dbReference type="Pfam" id="PF00700">
    <property type="entry name" value="Flagellin_C"/>
    <property type="match status" value="1"/>
</dbReference>
<dbReference type="Gene3D" id="1.20.1330.10">
    <property type="entry name" value="f41 fragment of flagellin, N-terminal domain"/>
    <property type="match status" value="2"/>
</dbReference>
<keyword evidence="1" id="KW-0975">Bacterial flagellum</keyword>
<dbReference type="PRINTS" id="PR00207">
    <property type="entry name" value="FLAGELLIN"/>
</dbReference>
<dbReference type="Gene3D" id="6.10.10.10">
    <property type="entry name" value="Flagellar export chaperone, C-terminal domain"/>
    <property type="match status" value="1"/>
</dbReference>
<accession>A0A0F9WX64</accession>
<dbReference type="Pfam" id="PF00669">
    <property type="entry name" value="Flagellin_N"/>
    <property type="match status" value="1"/>
</dbReference>
<evidence type="ECO:0000259" key="2">
    <source>
        <dbReference type="Pfam" id="PF00669"/>
    </source>
</evidence>
<reference evidence="4" key="1">
    <citation type="journal article" date="2015" name="Nature">
        <title>Complex archaea that bridge the gap between prokaryotes and eukaryotes.</title>
        <authorList>
            <person name="Spang A."/>
            <person name="Saw J.H."/>
            <person name="Jorgensen S.L."/>
            <person name="Zaremba-Niedzwiedzka K."/>
            <person name="Martijn J."/>
            <person name="Lind A.E."/>
            <person name="van Eijk R."/>
            <person name="Schleper C."/>
            <person name="Guy L."/>
            <person name="Ettema T.J."/>
        </authorList>
    </citation>
    <scope>NUCLEOTIDE SEQUENCE</scope>
</reference>
<dbReference type="GO" id="GO:0005198">
    <property type="term" value="F:structural molecule activity"/>
    <property type="evidence" value="ECO:0007669"/>
    <property type="project" value="InterPro"/>
</dbReference>
<dbReference type="GO" id="GO:0009288">
    <property type="term" value="C:bacterial-type flagellum"/>
    <property type="evidence" value="ECO:0007669"/>
    <property type="project" value="InterPro"/>
</dbReference>
<dbReference type="InterPro" id="IPR001492">
    <property type="entry name" value="Flagellin"/>
</dbReference>
<comment type="caution">
    <text evidence="4">The sequence shown here is derived from an EMBL/GenBank/DDBJ whole genome shotgun (WGS) entry which is preliminary data.</text>
</comment>
<feature type="domain" description="Flagellin N-terminal" evidence="2">
    <location>
        <begin position="5"/>
        <end position="140"/>
    </location>
</feature>
<dbReference type="AlphaFoldDB" id="A0A0F9WX64"/>
<dbReference type="SUPFAM" id="SSF64518">
    <property type="entry name" value="Phase 1 flagellin"/>
    <property type="match status" value="2"/>
</dbReference>
<evidence type="ECO:0008006" key="5">
    <source>
        <dbReference type="Google" id="ProtNLM"/>
    </source>
</evidence>
<dbReference type="EMBL" id="LAZR01000106">
    <property type="protein sequence ID" value="KKN90996.1"/>
    <property type="molecule type" value="Genomic_DNA"/>
</dbReference>
<evidence type="ECO:0000313" key="4">
    <source>
        <dbReference type="EMBL" id="KKN90996.1"/>
    </source>
</evidence>
<dbReference type="Gene3D" id="6.10.280.190">
    <property type="match status" value="1"/>
</dbReference>
<evidence type="ECO:0000256" key="1">
    <source>
        <dbReference type="ARBA" id="ARBA00023143"/>
    </source>
</evidence>
<dbReference type="Gene3D" id="2.170.280.10">
    <property type="entry name" value="f41 fragment of flagellin, middle domain"/>
    <property type="match status" value="1"/>
</dbReference>
<proteinExistence type="predicted"/>
<protein>
    <recommendedName>
        <fullName evidence="5">Flagellin</fullName>
    </recommendedName>
</protein>
<organism evidence="4">
    <name type="scientific">marine sediment metagenome</name>
    <dbReference type="NCBI Taxonomy" id="412755"/>
    <lineage>
        <taxon>unclassified sequences</taxon>
        <taxon>metagenomes</taxon>
        <taxon>ecological metagenomes</taxon>
    </lineage>
</organism>
<gene>
    <name evidence="4" type="ORF">LCGC14_0221980</name>
</gene>
<sequence>MALTVNTNVASLNAQRNLGSSSSNLETSLQRLSSGSRINSAKDDAAGLQISNRLTSQINGLGVAVRNANDGISLAQTAEGALQESTNILQRMRDLSLQSANGGNGDSERKALNDEMVQLKNELDRISTTTKFGSKDLFGGGFAENIQVGAQANETISVKIDSFRTTDLGTKASRAATTASLVAGTDPTSLTIGATTTASTLVGSAAAALDFDNSVAGTASTYTGGAAPTSLNISAANTNNVLDLSGGGITGTVSITLSDNAAYTVDTLVDEINTQIGASAASGLISASNEGGVVRLTELAGTSGFSGAALTVAGNGETNIFGTEVSTTGTQTAANTAQAAFTIDLDGATQAIALDQDYTGDVPGLVSAIQAQIDGGSLAGQVTVSENAGVLTLTQAGDLNSEPLTVTGTDADALFGAGRVSTDGVAAGNQQFDIAVNGGAAQTISIDEGTYTTLESLADNINQQLTANTTLSGEVRATVNEGKLAFVTTDSGADADVTITDTTGNVGGVANLGFATADTAAGVAEGAQAGQSVEKIDITTVAGAQSAIATIDAALQEVDVTRASLGAVQNRFESTISNLQNVSENASAARGRIQDTDYAAESANLTKNQILQQAGTAMLAQANQLPQAVLSLLG</sequence>
<dbReference type="InterPro" id="IPR042187">
    <property type="entry name" value="Flagellin_C_sub2"/>
</dbReference>